<feature type="compositionally biased region" description="Low complexity" evidence="5">
    <location>
        <begin position="523"/>
        <end position="537"/>
    </location>
</feature>
<evidence type="ECO:0000256" key="2">
    <source>
        <dbReference type="ARBA" id="ARBA00022692"/>
    </source>
</evidence>
<evidence type="ECO:0000313" key="9">
    <source>
        <dbReference type="Proteomes" id="UP001212997"/>
    </source>
</evidence>
<feature type="transmembrane region" description="Helical" evidence="6">
    <location>
        <begin position="259"/>
        <end position="278"/>
    </location>
</feature>
<dbReference type="InterPro" id="IPR037185">
    <property type="entry name" value="EmrE-like"/>
</dbReference>
<comment type="subcellular location">
    <subcellularLocation>
        <location evidence="1">Membrane</location>
        <topology evidence="1">Multi-pass membrane protein</topology>
    </subcellularLocation>
</comment>
<evidence type="ECO:0000256" key="5">
    <source>
        <dbReference type="SAM" id="MobiDB-lite"/>
    </source>
</evidence>
<keyword evidence="4 6" id="KW-0472">Membrane</keyword>
<keyword evidence="9" id="KW-1185">Reference proteome</keyword>
<feature type="region of interest" description="Disordered" evidence="5">
    <location>
        <begin position="487"/>
        <end position="545"/>
    </location>
</feature>
<feature type="transmembrane region" description="Helical" evidence="6">
    <location>
        <begin position="406"/>
        <end position="425"/>
    </location>
</feature>
<dbReference type="InterPro" id="IPR050186">
    <property type="entry name" value="TPT_transporter"/>
</dbReference>
<evidence type="ECO:0000313" key="8">
    <source>
        <dbReference type="EMBL" id="KAJ3491376.1"/>
    </source>
</evidence>
<dbReference type="Proteomes" id="UP001212997">
    <property type="component" value="Unassembled WGS sequence"/>
</dbReference>
<dbReference type="InterPro" id="IPR004853">
    <property type="entry name" value="Sugar_P_trans_dom"/>
</dbReference>
<feature type="region of interest" description="Disordered" evidence="5">
    <location>
        <begin position="1"/>
        <end position="23"/>
    </location>
</feature>
<dbReference type="GO" id="GO:0016020">
    <property type="term" value="C:membrane"/>
    <property type="evidence" value="ECO:0007669"/>
    <property type="project" value="UniProtKB-SubCell"/>
</dbReference>
<gene>
    <name evidence="8" type="ORF">NLI96_g760</name>
</gene>
<feature type="compositionally biased region" description="Low complexity" evidence="5">
    <location>
        <begin position="573"/>
        <end position="582"/>
    </location>
</feature>
<feature type="transmembrane region" description="Helical" evidence="6">
    <location>
        <begin position="381"/>
        <end position="400"/>
    </location>
</feature>
<sequence length="625" mass="68228">MNGHQTHRPWAPSRQKLDTPGWTSFDAFDEKRAQSNPSWLAGYDPRTRQSLPVHHDDQKHSSWALHRLSHLRKSVLRRFPSLQALLSSRRPSLTSSTSISASAPAFPSGDTIRFIVLCGLWYTSSALSSNTGKAIMNQFRYPITLTFVQFGFVAAYCLLFMSPIVNFTKLRRPTKAILTSTFPMGCFQVGGHIFSSMAISRIPVSTVHTIKALSPLFTVAAYAILFGVSYSPKTYFSLIPLTIGVILACSSDMSASNALGLLCAFGSAIVFVSSNIFFKKIMPTNSTSTSHKLDKVNLLFYSSSMAFLLMVPIWAYYDLPSLLLSGRVSAVSASHVGHPPHGPPSPHGYSTPVNFFLNGTVHFLQNVIAFVLLAQTSPVTYSIASLIKRVAVICIAIVWFSQRVHALQGFGICLTFFGLWCYNNAKSDVERGEKKARRVENAREGVLPSTRTQLVEAGEEGEESVEEKVEVQSTGVPIATTAYTRPRAHTTAHRHHHSFVHPPPPLPSIPPSRPGQGQGQGQGQVVPPVPGQQKPGPATYSQTHPHVQPNLHIQIAAPPSLQSVVETKVSRQSEVLSPVESYPSPPPSEDEPVEENATPWMKHRRATITGQGQVASARQAVGVAA</sequence>
<evidence type="ECO:0000259" key="7">
    <source>
        <dbReference type="Pfam" id="PF03151"/>
    </source>
</evidence>
<name>A0AAD5YI77_9APHY</name>
<reference evidence="8" key="1">
    <citation type="submission" date="2022-07" db="EMBL/GenBank/DDBJ databases">
        <title>Genome Sequence of Physisporinus lineatus.</title>
        <authorList>
            <person name="Buettner E."/>
        </authorList>
    </citation>
    <scope>NUCLEOTIDE SEQUENCE</scope>
    <source>
        <strain evidence="8">VT162</strain>
    </source>
</reference>
<keyword evidence="3 6" id="KW-1133">Transmembrane helix</keyword>
<dbReference type="AlphaFoldDB" id="A0AAD5YI77"/>
<organism evidence="8 9">
    <name type="scientific">Meripilus lineatus</name>
    <dbReference type="NCBI Taxonomy" id="2056292"/>
    <lineage>
        <taxon>Eukaryota</taxon>
        <taxon>Fungi</taxon>
        <taxon>Dikarya</taxon>
        <taxon>Basidiomycota</taxon>
        <taxon>Agaricomycotina</taxon>
        <taxon>Agaricomycetes</taxon>
        <taxon>Polyporales</taxon>
        <taxon>Meripilaceae</taxon>
        <taxon>Meripilus</taxon>
    </lineage>
</organism>
<feature type="region of interest" description="Disordered" evidence="5">
    <location>
        <begin position="453"/>
        <end position="473"/>
    </location>
</feature>
<feature type="region of interest" description="Disordered" evidence="5">
    <location>
        <begin position="567"/>
        <end position="596"/>
    </location>
</feature>
<feature type="transmembrane region" description="Helical" evidence="6">
    <location>
        <begin position="212"/>
        <end position="228"/>
    </location>
</feature>
<feature type="compositionally biased region" description="Pro residues" evidence="5">
    <location>
        <begin position="501"/>
        <end position="513"/>
    </location>
</feature>
<keyword evidence="2 6" id="KW-0812">Transmembrane</keyword>
<dbReference type="SUPFAM" id="SSF103481">
    <property type="entry name" value="Multidrug resistance efflux transporter EmrE"/>
    <property type="match status" value="2"/>
</dbReference>
<feature type="compositionally biased region" description="Basic residues" evidence="5">
    <location>
        <begin position="487"/>
        <end position="499"/>
    </location>
</feature>
<feature type="transmembrane region" description="Helical" evidence="6">
    <location>
        <begin position="177"/>
        <end position="200"/>
    </location>
</feature>
<feature type="domain" description="Sugar phosphate transporter" evidence="7">
    <location>
        <begin position="114"/>
        <end position="423"/>
    </location>
</feature>
<evidence type="ECO:0000256" key="1">
    <source>
        <dbReference type="ARBA" id="ARBA00004141"/>
    </source>
</evidence>
<feature type="region of interest" description="Disordered" evidence="5">
    <location>
        <begin position="36"/>
        <end position="55"/>
    </location>
</feature>
<accession>A0AAD5YI77</accession>
<feature type="transmembrane region" description="Helical" evidence="6">
    <location>
        <begin position="355"/>
        <end position="374"/>
    </location>
</feature>
<comment type="caution">
    <text evidence="8">The sequence shown here is derived from an EMBL/GenBank/DDBJ whole genome shotgun (WGS) entry which is preliminary data.</text>
</comment>
<dbReference type="EMBL" id="JANAWD010000013">
    <property type="protein sequence ID" value="KAJ3491376.1"/>
    <property type="molecule type" value="Genomic_DNA"/>
</dbReference>
<evidence type="ECO:0000256" key="3">
    <source>
        <dbReference type="ARBA" id="ARBA00022989"/>
    </source>
</evidence>
<feature type="transmembrane region" description="Helical" evidence="6">
    <location>
        <begin position="298"/>
        <end position="317"/>
    </location>
</feature>
<proteinExistence type="predicted"/>
<evidence type="ECO:0000256" key="6">
    <source>
        <dbReference type="SAM" id="Phobius"/>
    </source>
</evidence>
<evidence type="ECO:0000256" key="4">
    <source>
        <dbReference type="ARBA" id="ARBA00023136"/>
    </source>
</evidence>
<dbReference type="Pfam" id="PF03151">
    <property type="entry name" value="TPT"/>
    <property type="match status" value="1"/>
</dbReference>
<protein>
    <recommendedName>
        <fullName evidence="7">Sugar phosphate transporter domain-containing protein</fullName>
    </recommendedName>
</protein>
<feature type="transmembrane region" description="Helical" evidence="6">
    <location>
        <begin position="143"/>
        <end position="165"/>
    </location>
</feature>
<dbReference type="PANTHER" id="PTHR11132">
    <property type="entry name" value="SOLUTE CARRIER FAMILY 35"/>
    <property type="match status" value="1"/>
</dbReference>